<sequence>MPEGELYVRSHNFNRVPPNVGEPRKNVKLHVRDDYRAHEDRIVMLKRYSMARLCFQETPPPFCSGAIIFHCDAGSAKVDEFREELQNMLGKDSLPVTSATLRGEIGPAGVHLGGIDARPTDRHGHATLTCIFCHSPPNQVTNEVVDELKWKVY</sequence>
<keyword evidence="2" id="KW-1185">Reference proteome</keyword>
<organism evidence="1 2">
    <name type="scientific">Prorocentrum cordatum</name>
    <dbReference type="NCBI Taxonomy" id="2364126"/>
    <lineage>
        <taxon>Eukaryota</taxon>
        <taxon>Sar</taxon>
        <taxon>Alveolata</taxon>
        <taxon>Dinophyceae</taxon>
        <taxon>Prorocentrales</taxon>
        <taxon>Prorocentraceae</taxon>
        <taxon>Prorocentrum</taxon>
    </lineage>
</organism>
<dbReference type="Proteomes" id="UP001189429">
    <property type="component" value="Unassembled WGS sequence"/>
</dbReference>
<evidence type="ECO:0000313" key="2">
    <source>
        <dbReference type="Proteomes" id="UP001189429"/>
    </source>
</evidence>
<evidence type="ECO:0000313" key="1">
    <source>
        <dbReference type="EMBL" id="CAK0841143.1"/>
    </source>
</evidence>
<gene>
    <name evidence="1" type="ORF">PCOR1329_LOCUS36421</name>
</gene>
<proteinExistence type="predicted"/>
<name>A0ABN9T7Q3_9DINO</name>
<dbReference type="EMBL" id="CAUYUJ010014431">
    <property type="protein sequence ID" value="CAK0841143.1"/>
    <property type="molecule type" value="Genomic_DNA"/>
</dbReference>
<comment type="caution">
    <text evidence="1">The sequence shown here is derived from an EMBL/GenBank/DDBJ whole genome shotgun (WGS) entry which is preliminary data.</text>
</comment>
<protein>
    <submittedName>
        <fullName evidence="1">Uncharacterized protein</fullName>
    </submittedName>
</protein>
<accession>A0ABN9T7Q3</accession>
<reference evidence="1" key="1">
    <citation type="submission" date="2023-10" db="EMBL/GenBank/DDBJ databases">
        <authorList>
            <person name="Chen Y."/>
            <person name="Shah S."/>
            <person name="Dougan E. K."/>
            <person name="Thang M."/>
            <person name="Chan C."/>
        </authorList>
    </citation>
    <scope>NUCLEOTIDE SEQUENCE [LARGE SCALE GENOMIC DNA]</scope>
</reference>